<keyword evidence="8" id="KW-0808">Transferase</keyword>
<keyword evidence="6" id="KW-0004">4Fe-4S</keyword>
<dbReference type="GO" id="GO:0051539">
    <property type="term" value="F:4 iron, 4 sulfur cluster binding"/>
    <property type="evidence" value="ECO:0007669"/>
    <property type="project" value="UniProtKB-KW"/>
</dbReference>
<dbReference type="STRING" id="768706.Desor_5126"/>
<keyword evidence="7" id="KW-0963">Cytoplasm</keyword>
<dbReference type="GO" id="GO:0000155">
    <property type="term" value="F:phosphorelay sensor kinase activity"/>
    <property type="evidence" value="ECO:0007669"/>
    <property type="project" value="InterPro"/>
</dbReference>
<evidence type="ECO:0000256" key="15">
    <source>
        <dbReference type="ARBA" id="ARBA00030800"/>
    </source>
</evidence>
<dbReference type="GO" id="GO:0046872">
    <property type="term" value="F:metal ion binding"/>
    <property type="evidence" value="ECO:0007669"/>
    <property type="project" value="UniProtKB-KW"/>
</dbReference>
<dbReference type="SUPFAM" id="SSF55874">
    <property type="entry name" value="ATPase domain of HSP90 chaperone/DNA topoisomerase II/histidine kinase"/>
    <property type="match status" value="1"/>
</dbReference>
<dbReference type="Pfam" id="PF07730">
    <property type="entry name" value="HisKA_3"/>
    <property type="match status" value="1"/>
</dbReference>
<dbReference type="InterPro" id="IPR036890">
    <property type="entry name" value="HATPase_C_sf"/>
</dbReference>
<evidence type="ECO:0000256" key="14">
    <source>
        <dbReference type="ARBA" id="ARBA00024827"/>
    </source>
</evidence>
<keyword evidence="11" id="KW-0408">Iron</keyword>
<dbReference type="Pfam" id="PF02518">
    <property type="entry name" value="HATPase_c"/>
    <property type="match status" value="1"/>
</dbReference>
<name>G7WJS8_DESOD</name>
<dbReference type="SMART" id="SM00387">
    <property type="entry name" value="HATPase_c"/>
    <property type="match status" value="1"/>
</dbReference>
<evidence type="ECO:0000256" key="10">
    <source>
        <dbReference type="ARBA" id="ARBA00022777"/>
    </source>
</evidence>
<evidence type="ECO:0000256" key="9">
    <source>
        <dbReference type="ARBA" id="ARBA00022723"/>
    </source>
</evidence>
<evidence type="ECO:0000256" key="6">
    <source>
        <dbReference type="ARBA" id="ARBA00022485"/>
    </source>
</evidence>
<dbReference type="CDD" id="cd16917">
    <property type="entry name" value="HATPase_UhpB-NarQ-NarX-like"/>
    <property type="match status" value="1"/>
</dbReference>
<evidence type="ECO:0000256" key="5">
    <source>
        <dbReference type="ARBA" id="ARBA00017322"/>
    </source>
</evidence>
<keyword evidence="12" id="KW-0902">Two-component regulatory system</keyword>
<dbReference type="PRINTS" id="PR00344">
    <property type="entry name" value="BCTRLSENSOR"/>
</dbReference>
<evidence type="ECO:0000256" key="3">
    <source>
        <dbReference type="ARBA" id="ARBA00004496"/>
    </source>
</evidence>
<dbReference type="PROSITE" id="PS50109">
    <property type="entry name" value="HIS_KIN"/>
    <property type="match status" value="1"/>
</dbReference>
<evidence type="ECO:0000256" key="7">
    <source>
        <dbReference type="ARBA" id="ARBA00022490"/>
    </source>
</evidence>
<evidence type="ECO:0000256" key="1">
    <source>
        <dbReference type="ARBA" id="ARBA00000085"/>
    </source>
</evidence>
<keyword evidence="10 17" id="KW-0418">Kinase</keyword>
<dbReference type="GO" id="GO:0016020">
    <property type="term" value="C:membrane"/>
    <property type="evidence" value="ECO:0007669"/>
    <property type="project" value="InterPro"/>
</dbReference>
<evidence type="ECO:0000256" key="8">
    <source>
        <dbReference type="ARBA" id="ARBA00022679"/>
    </source>
</evidence>
<keyword evidence="9" id="KW-0479">Metal-binding</keyword>
<evidence type="ECO:0000256" key="12">
    <source>
        <dbReference type="ARBA" id="ARBA00023012"/>
    </source>
</evidence>
<dbReference type="AlphaFoldDB" id="G7WJS8"/>
<dbReference type="EMBL" id="CP003108">
    <property type="protein sequence ID" value="AET70515.1"/>
    <property type="molecule type" value="Genomic_DNA"/>
</dbReference>
<dbReference type="Proteomes" id="UP000006346">
    <property type="component" value="Chromosome"/>
</dbReference>
<evidence type="ECO:0000256" key="13">
    <source>
        <dbReference type="ARBA" id="ARBA00023014"/>
    </source>
</evidence>
<dbReference type="InterPro" id="IPR005467">
    <property type="entry name" value="His_kinase_dom"/>
</dbReference>
<dbReference type="GO" id="GO:0005737">
    <property type="term" value="C:cytoplasm"/>
    <property type="evidence" value="ECO:0007669"/>
    <property type="project" value="UniProtKB-SubCell"/>
</dbReference>
<evidence type="ECO:0000313" key="17">
    <source>
        <dbReference type="EMBL" id="AET70515.1"/>
    </source>
</evidence>
<proteinExistence type="predicted"/>
<dbReference type="KEGG" id="dor:Desor_5126"/>
<evidence type="ECO:0000259" key="16">
    <source>
        <dbReference type="PROSITE" id="PS50109"/>
    </source>
</evidence>
<dbReference type="OrthoDB" id="9781904at2"/>
<dbReference type="PANTHER" id="PTHR24421">
    <property type="entry name" value="NITRATE/NITRITE SENSOR PROTEIN NARX-RELATED"/>
    <property type="match status" value="1"/>
</dbReference>
<evidence type="ECO:0000256" key="4">
    <source>
        <dbReference type="ARBA" id="ARBA00012438"/>
    </source>
</evidence>
<evidence type="ECO:0000256" key="11">
    <source>
        <dbReference type="ARBA" id="ARBA00023004"/>
    </source>
</evidence>
<dbReference type="RefSeq" id="WP_014187319.1">
    <property type="nucleotide sequence ID" value="NC_016584.1"/>
</dbReference>
<organism evidence="17 18">
    <name type="scientific">Desulfosporosinus orientis (strain ATCC 19365 / DSM 765 / NCIMB 8382 / VKM B-1628 / Singapore I)</name>
    <name type="common">Desulfotomaculum orientis</name>
    <dbReference type="NCBI Taxonomy" id="768706"/>
    <lineage>
        <taxon>Bacteria</taxon>
        <taxon>Bacillati</taxon>
        <taxon>Bacillota</taxon>
        <taxon>Clostridia</taxon>
        <taxon>Eubacteriales</taxon>
        <taxon>Desulfitobacteriaceae</taxon>
        <taxon>Desulfosporosinus</taxon>
    </lineage>
</organism>
<dbReference type="eggNOG" id="COG4585">
    <property type="taxonomic scope" value="Bacteria"/>
</dbReference>
<evidence type="ECO:0000256" key="2">
    <source>
        <dbReference type="ARBA" id="ARBA00001966"/>
    </source>
</evidence>
<comment type="catalytic activity">
    <reaction evidence="1">
        <text>ATP + protein L-histidine = ADP + protein N-phospho-L-histidine.</text>
        <dbReference type="EC" id="2.7.13.3"/>
    </reaction>
</comment>
<protein>
    <recommendedName>
        <fullName evidence="5">Oxygen sensor histidine kinase NreB</fullName>
        <ecNumber evidence="4">2.7.13.3</ecNumber>
    </recommendedName>
    <alternativeName>
        <fullName evidence="15">Nitrogen regulation protein B</fullName>
    </alternativeName>
</protein>
<reference evidence="18" key="1">
    <citation type="submission" date="2011-11" db="EMBL/GenBank/DDBJ databases">
        <title>Complete sequence of Desulfosporosinus orientis DSM 765.</title>
        <authorList>
            <person name="Lucas S."/>
            <person name="Han J."/>
            <person name="Lapidus A."/>
            <person name="Cheng J.-F."/>
            <person name="Goodwin L."/>
            <person name="Pitluck S."/>
            <person name="Peters L."/>
            <person name="Ovchinnikova G."/>
            <person name="Teshima H."/>
            <person name="Detter J.C."/>
            <person name="Han C."/>
            <person name="Tapia R."/>
            <person name="Land M."/>
            <person name="Hauser L."/>
            <person name="Kyrpides N."/>
            <person name="Ivanova N."/>
            <person name="Pagani I."/>
            <person name="Pester M."/>
            <person name="Spring S."/>
            <person name="Ollivier B."/>
            <person name="Rattei T."/>
            <person name="Klenk H.-P."/>
            <person name="Wagner M."/>
            <person name="Loy A."/>
            <person name="Woyke T."/>
        </authorList>
    </citation>
    <scope>NUCLEOTIDE SEQUENCE [LARGE SCALE GENOMIC DNA]</scope>
    <source>
        <strain evidence="18">ATCC 19365 / DSM 765 / NCIMB 8382 / VKM B-1628</strain>
    </source>
</reference>
<sequence length="361" mass="40760">MENIDFQKSLNDPVDIGRKLCEYILNLTEVSSTILWVAPQEGVESYTLLTPENKLLQDTIADELGQIMNNLRNEEEATMVKLVDSWYYIVPVKTALRFYGLIGVFWDQTASVKSKERLLQNVKVLSELSTIIFDKLHTENITVKSIVEMERKRIGEEIHDLISGQLFSAVCAASVLSRLANVNEKEREQLSLISSTVNQALRNLRSIIYSLEFTSNKQWFQKIKRYLDESAKLHGISVTLQMSEEIENIESLQAKTVYRIVCEAASNAIKHGHCENLSIEIINEGSEIRFIITDDGVGFEPNNSSKEHRGLGLCNISRLVHSINASLSIKSYLGQGTQISITIPNNRAKITSENTYEEEAS</sequence>
<dbReference type="InterPro" id="IPR050482">
    <property type="entry name" value="Sensor_HK_TwoCompSys"/>
</dbReference>
<dbReference type="InterPro" id="IPR011712">
    <property type="entry name" value="Sig_transdc_His_kin_sub3_dim/P"/>
</dbReference>
<dbReference type="HOGENOM" id="CLU_050359_0_0_9"/>
<keyword evidence="18" id="KW-1185">Reference proteome</keyword>
<accession>G7WJS8</accession>
<dbReference type="EC" id="2.7.13.3" evidence="4"/>
<keyword evidence="13" id="KW-0411">Iron-sulfur</keyword>
<reference evidence="17 18" key="2">
    <citation type="journal article" date="2012" name="J. Bacteriol.">
        <title>Complete genome sequences of Desulfosporosinus orientis DSM765T, Desulfosporosinus youngiae DSM17734T, Desulfosporosinus meridiei DSM13257T, and Desulfosporosinus acidiphilus DSM22704T.</title>
        <authorList>
            <person name="Pester M."/>
            <person name="Brambilla E."/>
            <person name="Alazard D."/>
            <person name="Rattei T."/>
            <person name="Weinmaier T."/>
            <person name="Han J."/>
            <person name="Lucas S."/>
            <person name="Lapidus A."/>
            <person name="Cheng J.F."/>
            <person name="Goodwin L."/>
            <person name="Pitluck S."/>
            <person name="Peters L."/>
            <person name="Ovchinnikova G."/>
            <person name="Teshima H."/>
            <person name="Detter J.C."/>
            <person name="Han C.S."/>
            <person name="Tapia R."/>
            <person name="Land M.L."/>
            <person name="Hauser L."/>
            <person name="Kyrpides N.C."/>
            <person name="Ivanova N.N."/>
            <person name="Pagani I."/>
            <person name="Huntmann M."/>
            <person name="Wei C.L."/>
            <person name="Davenport K.W."/>
            <person name="Daligault H."/>
            <person name="Chain P.S."/>
            <person name="Chen A."/>
            <person name="Mavromatis K."/>
            <person name="Markowitz V."/>
            <person name="Szeto E."/>
            <person name="Mikhailova N."/>
            <person name="Pati A."/>
            <person name="Wagner M."/>
            <person name="Woyke T."/>
            <person name="Ollivier B."/>
            <person name="Klenk H.P."/>
            <person name="Spring S."/>
            <person name="Loy A."/>
        </authorList>
    </citation>
    <scope>NUCLEOTIDE SEQUENCE [LARGE SCALE GENOMIC DNA]</scope>
    <source>
        <strain evidence="18">ATCC 19365 / DSM 765 / NCIMB 8382 / VKM B-1628</strain>
    </source>
</reference>
<dbReference type="Gene3D" id="1.20.5.1930">
    <property type="match status" value="1"/>
</dbReference>
<comment type="subcellular location">
    <subcellularLocation>
        <location evidence="3">Cytoplasm</location>
    </subcellularLocation>
</comment>
<comment type="cofactor">
    <cofactor evidence="2">
        <name>[4Fe-4S] cluster</name>
        <dbReference type="ChEBI" id="CHEBI:49883"/>
    </cofactor>
</comment>
<evidence type="ECO:0000313" key="18">
    <source>
        <dbReference type="Proteomes" id="UP000006346"/>
    </source>
</evidence>
<feature type="domain" description="Histidine kinase" evidence="16">
    <location>
        <begin position="153"/>
        <end position="347"/>
    </location>
</feature>
<dbReference type="InterPro" id="IPR004358">
    <property type="entry name" value="Sig_transdc_His_kin-like_C"/>
</dbReference>
<dbReference type="GO" id="GO:0046983">
    <property type="term" value="F:protein dimerization activity"/>
    <property type="evidence" value="ECO:0007669"/>
    <property type="project" value="InterPro"/>
</dbReference>
<comment type="function">
    <text evidence="14">Member of the two-component regulatory system NreB/NreC involved in the control of dissimilatory nitrate/nitrite reduction in response to oxygen. NreB functions as a direct oxygen sensor histidine kinase which is autophosphorylated, in the absence of oxygen, probably at the conserved histidine residue, and transfers its phosphate group probably to a conserved aspartate residue of NreC. NreB/NreC activates the expression of the nitrate (narGHJI) and nitrite (nir) reductase operons, as well as the putative nitrate transporter gene narT.</text>
</comment>
<dbReference type="InterPro" id="IPR003594">
    <property type="entry name" value="HATPase_dom"/>
</dbReference>
<dbReference type="PATRIC" id="fig|768706.3.peg.5221"/>
<gene>
    <name evidence="17" type="ordered locus">Desor_5126</name>
</gene>
<dbReference type="Gene3D" id="3.30.565.10">
    <property type="entry name" value="Histidine kinase-like ATPase, C-terminal domain"/>
    <property type="match status" value="1"/>
</dbReference>